<keyword evidence="1" id="KW-1133">Transmembrane helix</keyword>
<gene>
    <name evidence="2" type="ORF">N1851_012085</name>
</gene>
<evidence type="ECO:0000313" key="3">
    <source>
        <dbReference type="Proteomes" id="UP001174136"/>
    </source>
</evidence>
<dbReference type="AlphaFoldDB" id="A0AA47MXY6"/>
<feature type="transmembrane region" description="Helical" evidence="1">
    <location>
        <begin position="185"/>
        <end position="208"/>
    </location>
</feature>
<proteinExistence type="predicted"/>
<evidence type="ECO:0000256" key="1">
    <source>
        <dbReference type="SAM" id="Phobius"/>
    </source>
</evidence>
<keyword evidence="3" id="KW-1185">Reference proteome</keyword>
<organism evidence="2 3">
    <name type="scientific">Merluccius polli</name>
    <name type="common">Benguela hake</name>
    <name type="synonym">Merluccius cadenati</name>
    <dbReference type="NCBI Taxonomy" id="89951"/>
    <lineage>
        <taxon>Eukaryota</taxon>
        <taxon>Metazoa</taxon>
        <taxon>Chordata</taxon>
        <taxon>Craniata</taxon>
        <taxon>Vertebrata</taxon>
        <taxon>Euteleostomi</taxon>
        <taxon>Actinopterygii</taxon>
        <taxon>Neopterygii</taxon>
        <taxon>Teleostei</taxon>
        <taxon>Neoteleostei</taxon>
        <taxon>Acanthomorphata</taxon>
        <taxon>Zeiogadaria</taxon>
        <taxon>Gadariae</taxon>
        <taxon>Gadiformes</taxon>
        <taxon>Gadoidei</taxon>
        <taxon>Merlucciidae</taxon>
        <taxon>Merluccius</taxon>
    </lineage>
</organism>
<name>A0AA47MXY6_MERPO</name>
<evidence type="ECO:0000313" key="2">
    <source>
        <dbReference type="EMBL" id="KAK0148200.1"/>
    </source>
</evidence>
<dbReference type="EMBL" id="JAOPHQ010002078">
    <property type="protein sequence ID" value="KAK0148200.1"/>
    <property type="molecule type" value="Genomic_DNA"/>
</dbReference>
<accession>A0AA47MXY6</accession>
<keyword evidence="1" id="KW-0472">Membrane</keyword>
<reference evidence="2" key="1">
    <citation type="journal article" date="2023" name="Front. Mar. Sci.">
        <title>A new Merluccius polli reference genome to investigate the effects of global change in West African waters.</title>
        <authorList>
            <person name="Mateo J.L."/>
            <person name="Blanco-Fernandez C."/>
            <person name="Garcia-Vazquez E."/>
            <person name="Machado-Schiaffino G."/>
        </authorList>
    </citation>
    <scope>NUCLEOTIDE SEQUENCE</scope>
    <source>
        <strain evidence="2">C29</strain>
        <tissue evidence="2">Fin</tissue>
    </source>
</reference>
<comment type="caution">
    <text evidence="2">The sequence shown here is derived from an EMBL/GenBank/DDBJ whole genome shotgun (WGS) entry which is preliminary data.</text>
</comment>
<dbReference type="PANTHER" id="PTHR33053">
    <property type="entry name" value="PROTEIN, PUTATIVE-RELATED"/>
    <property type="match status" value="1"/>
</dbReference>
<sequence length="290" mass="32957">MTFPLDSCPLRTDESFAQKQNEEHHQGPNPFQGLNVGMVSQFSGDYMHSVCLGVVRKLLNIWLRGAFKFRLPSSTVNRMSGCLTGLRSYIPLEFVRKPRTLRDLDRWKATEFRMFLLYIGPVILLSYLDKNIYQNVMLLFSSIKISTGDNTFVINGDICRVYNVVECTDATYIVYKRFSNKSVFFTYPFSSDFLNIFCLFVIGALCVCQRVKERRNRKQPSIRAILLCTTSTSTTHPSSDNLIFSTSTTRPSSDILILYTSTTHPASAILIFSTSTTLPFRAPLLFCTSS</sequence>
<protein>
    <submittedName>
        <fullName evidence="2">Uncharacterized protein</fullName>
    </submittedName>
</protein>
<dbReference type="Proteomes" id="UP001174136">
    <property type="component" value="Unassembled WGS sequence"/>
</dbReference>
<keyword evidence="1" id="KW-0812">Transmembrane</keyword>